<dbReference type="Proteomes" id="UP000326041">
    <property type="component" value="Chromosome"/>
</dbReference>
<dbReference type="GeneID" id="95533033"/>
<protein>
    <submittedName>
        <fullName evidence="2">Uncharacterized protein</fullName>
    </submittedName>
</protein>
<name>A0ABX6ARF5_9ACTN</name>
<dbReference type="EMBL" id="CP023697">
    <property type="protein sequence ID" value="QEV04411.1"/>
    <property type="molecule type" value="Genomic_DNA"/>
</dbReference>
<dbReference type="RefSeq" id="WP_055608908.1">
    <property type="nucleotide sequence ID" value="NZ_CP023697.1"/>
</dbReference>
<dbReference type="SUPFAM" id="SSF53448">
    <property type="entry name" value="Nucleotide-diphospho-sugar transferases"/>
    <property type="match status" value="1"/>
</dbReference>
<proteinExistence type="predicted"/>
<feature type="region of interest" description="Disordered" evidence="1">
    <location>
        <begin position="1"/>
        <end position="23"/>
    </location>
</feature>
<organism evidence="2 3">
    <name type="scientific">Streptomyces prasinus</name>
    <dbReference type="NCBI Taxonomy" id="67345"/>
    <lineage>
        <taxon>Bacteria</taxon>
        <taxon>Bacillati</taxon>
        <taxon>Actinomycetota</taxon>
        <taxon>Actinomycetes</taxon>
        <taxon>Kitasatosporales</taxon>
        <taxon>Streptomycetaceae</taxon>
        <taxon>Streptomyces</taxon>
    </lineage>
</organism>
<reference evidence="2 3" key="1">
    <citation type="submission" date="2017-09" db="EMBL/GenBank/DDBJ databases">
        <authorList>
            <person name="Lee N."/>
            <person name="Cho B.-K."/>
        </authorList>
    </citation>
    <scope>NUCLEOTIDE SEQUENCE [LARGE SCALE GENOMIC DNA]</scope>
    <source>
        <strain evidence="2 3">ATCC 13879</strain>
    </source>
</reference>
<evidence type="ECO:0000313" key="2">
    <source>
        <dbReference type="EMBL" id="QEV04411.1"/>
    </source>
</evidence>
<accession>A0ABX6ARF5</accession>
<sequence length="78" mass="8315">MSGDCFAVAGPPRDPLQPTDPDIAPEPGWLQTFVDAIEEEKVFAVGGCTTVQYPGGQTVAPTKALREYHGAAEWPKNS</sequence>
<keyword evidence="3" id="KW-1185">Reference proteome</keyword>
<evidence type="ECO:0000313" key="3">
    <source>
        <dbReference type="Proteomes" id="UP000326041"/>
    </source>
</evidence>
<evidence type="ECO:0000256" key="1">
    <source>
        <dbReference type="SAM" id="MobiDB-lite"/>
    </source>
</evidence>
<gene>
    <name evidence="2" type="ORF">CP972_00050</name>
</gene>
<dbReference type="InterPro" id="IPR029044">
    <property type="entry name" value="Nucleotide-diphossugar_trans"/>
</dbReference>